<dbReference type="PIRSF" id="PIRSF017082">
    <property type="entry name" value="YflP"/>
    <property type="match status" value="1"/>
</dbReference>
<proteinExistence type="inferred from homology"/>
<evidence type="ECO:0000256" key="2">
    <source>
        <dbReference type="SAM" id="SignalP"/>
    </source>
</evidence>
<evidence type="ECO:0000256" key="1">
    <source>
        <dbReference type="ARBA" id="ARBA00006987"/>
    </source>
</evidence>
<dbReference type="Pfam" id="PF03401">
    <property type="entry name" value="TctC"/>
    <property type="match status" value="1"/>
</dbReference>
<dbReference type="PANTHER" id="PTHR42928">
    <property type="entry name" value="TRICARBOXYLATE-BINDING PROTEIN"/>
    <property type="match status" value="1"/>
</dbReference>
<dbReference type="PANTHER" id="PTHR42928:SF5">
    <property type="entry name" value="BLR1237 PROTEIN"/>
    <property type="match status" value="1"/>
</dbReference>
<protein>
    <recommendedName>
        <fullName evidence="5">Tricarboxylate transport protein TctC</fullName>
    </recommendedName>
</protein>
<dbReference type="Gene3D" id="3.40.190.150">
    <property type="entry name" value="Bordetella uptake gene, domain 1"/>
    <property type="match status" value="1"/>
</dbReference>
<dbReference type="AlphaFoldDB" id="A0A5A7MK74"/>
<accession>A0A5A7MK74</accession>
<feature type="signal peptide" evidence="2">
    <location>
        <begin position="1"/>
        <end position="23"/>
    </location>
</feature>
<comment type="caution">
    <text evidence="3">The sequence shown here is derived from an EMBL/GenBank/DDBJ whole genome shotgun (WGS) entry which is preliminary data.</text>
</comment>
<dbReference type="InterPro" id="IPR005064">
    <property type="entry name" value="BUG"/>
</dbReference>
<dbReference type="RefSeq" id="WP_149357329.1">
    <property type="nucleotide sequence ID" value="NZ_BKBW01000024.1"/>
</dbReference>
<comment type="similarity">
    <text evidence="1">Belongs to the UPF0065 (bug) family.</text>
</comment>
<sequence length="326" mass="34680">MRLKSIPMVCALLALAANNTALAASTSMSFPCQVVKFIVPYPPGGSSDLLARLLAPNLTQKLSTTIVVENKAGAAGNIGTSLVSAARPDGCTWLLGNATNVVISRNLYRLSADPMKALQPVAEVAAMPMVLYTSTQFPAKDLKQFVGLLKANPDKYSFASPGAGTPHHLLGEQLKLEQGGAATHVPYRGSGPAIQDALAGNVSFAFEGTSAIIPHLTGGKVRALATTGDKRTPGLPNVPTMKELGYPKFVVTNWYGVFLPKGTPAPLVERLNSSIRDTLRTPQVAEALNKLDSLTSDYSVQQYQQFVQKESPYWESLVKQTGAKVD</sequence>
<keyword evidence="2" id="KW-0732">Signal</keyword>
<reference evidence="3 4" key="1">
    <citation type="journal article" date="2019" name="Microbiol. Resour. Announc.">
        <title>Draft Genome Sequence of Comamonas testosteroni TA441, a Bacterium That Has a Cryptic Phenol Degradation Gene Cluster.</title>
        <authorList>
            <person name="Arai H."/>
            <person name="Ishii M."/>
        </authorList>
    </citation>
    <scope>NUCLEOTIDE SEQUENCE [LARGE SCALE GENOMIC DNA]</scope>
    <source>
        <strain evidence="3 4">TA441</strain>
    </source>
</reference>
<evidence type="ECO:0000313" key="3">
    <source>
        <dbReference type="EMBL" id="GEQ78113.1"/>
    </source>
</evidence>
<dbReference type="CDD" id="cd07012">
    <property type="entry name" value="PBP2_Bug_TTT"/>
    <property type="match status" value="1"/>
</dbReference>
<name>A0A5A7MK74_COMTE</name>
<dbReference type="Gene3D" id="3.40.190.10">
    <property type="entry name" value="Periplasmic binding protein-like II"/>
    <property type="match status" value="1"/>
</dbReference>
<dbReference type="Proteomes" id="UP000323105">
    <property type="component" value="Unassembled WGS sequence"/>
</dbReference>
<dbReference type="SUPFAM" id="SSF53850">
    <property type="entry name" value="Periplasmic binding protein-like II"/>
    <property type="match status" value="1"/>
</dbReference>
<gene>
    <name evidence="3" type="ORF">CTTA_5118</name>
</gene>
<evidence type="ECO:0008006" key="5">
    <source>
        <dbReference type="Google" id="ProtNLM"/>
    </source>
</evidence>
<organism evidence="3 4">
    <name type="scientific">Comamonas testosteroni</name>
    <name type="common">Pseudomonas testosteroni</name>
    <dbReference type="NCBI Taxonomy" id="285"/>
    <lineage>
        <taxon>Bacteria</taxon>
        <taxon>Pseudomonadati</taxon>
        <taxon>Pseudomonadota</taxon>
        <taxon>Betaproteobacteria</taxon>
        <taxon>Burkholderiales</taxon>
        <taxon>Comamonadaceae</taxon>
        <taxon>Comamonas</taxon>
    </lineage>
</organism>
<feature type="chain" id="PRO_5022700280" description="Tricarboxylate transport protein TctC" evidence="2">
    <location>
        <begin position="24"/>
        <end position="326"/>
    </location>
</feature>
<dbReference type="InterPro" id="IPR042100">
    <property type="entry name" value="Bug_dom1"/>
</dbReference>
<dbReference type="EMBL" id="BKBW01000024">
    <property type="protein sequence ID" value="GEQ78113.1"/>
    <property type="molecule type" value="Genomic_DNA"/>
</dbReference>
<evidence type="ECO:0000313" key="4">
    <source>
        <dbReference type="Proteomes" id="UP000323105"/>
    </source>
</evidence>